<reference evidence="1 2" key="1">
    <citation type="submission" date="2020-05" db="EMBL/GenBank/DDBJ databases">
        <title>Hymenobacter terrestris sp. nov. and Hymenobacter lapidiphilus sp. nov., isolated from regoliths in Antarctica.</title>
        <authorList>
            <person name="Sedlacek I."/>
            <person name="Pantucek R."/>
            <person name="Zeman M."/>
            <person name="Holochova P."/>
            <person name="Kralova S."/>
            <person name="Stankova E."/>
            <person name="Sedo O."/>
            <person name="Micenkova L."/>
            <person name="Svec P."/>
            <person name="Gupta V."/>
            <person name="Sood U."/>
            <person name="Korpole U.S."/>
            <person name="Lal R."/>
        </authorList>
    </citation>
    <scope>NUCLEOTIDE SEQUENCE [LARGE SCALE GENOMIC DNA]</scope>
    <source>
        <strain evidence="1 2">P5252</strain>
    </source>
</reference>
<comment type="caution">
    <text evidence="1">The sequence shown here is derived from an EMBL/GenBank/DDBJ whole genome shotgun (WGS) entry which is preliminary data.</text>
</comment>
<evidence type="ECO:0000313" key="2">
    <source>
        <dbReference type="Proteomes" id="UP000626554"/>
    </source>
</evidence>
<organism evidence="1 2">
    <name type="scientific">Hymenobacter terrestris</name>
    <dbReference type="NCBI Taxonomy" id="2748310"/>
    <lineage>
        <taxon>Bacteria</taxon>
        <taxon>Pseudomonadati</taxon>
        <taxon>Bacteroidota</taxon>
        <taxon>Cytophagia</taxon>
        <taxon>Cytophagales</taxon>
        <taxon>Hymenobacteraceae</taxon>
        <taxon>Hymenobacter</taxon>
    </lineage>
</organism>
<dbReference type="Proteomes" id="UP000626554">
    <property type="component" value="Unassembled WGS sequence"/>
</dbReference>
<protein>
    <submittedName>
        <fullName evidence="1">Uncharacterized protein</fullName>
    </submittedName>
</protein>
<keyword evidence="2" id="KW-1185">Reference proteome</keyword>
<sequence length="123" mass="14108">MNEVLGYDEIGKLLGSYAAIEKRLAELLLEIKPQKPGLFAFLKCLLSSKYPYIGQSEPIWRQETEDIVRALAVNDRQELASLMNLHALNAAIEATRYQDSTLVRHAEVLRRYSEQVRNFTVKQ</sequence>
<name>A0ABX2Q3F6_9BACT</name>
<evidence type="ECO:0000313" key="1">
    <source>
        <dbReference type="EMBL" id="NVO85363.1"/>
    </source>
</evidence>
<gene>
    <name evidence="1" type="ORF">HW556_10775</name>
</gene>
<dbReference type="EMBL" id="JABKAV010000027">
    <property type="protein sequence ID" value="NVO85363.1"/>
    <property type="molecule type" value="Genomic_DNA"/>
</dbReference>
<accession>A0ABX2Q3F6</accession>
<dbReference type="RefSeq" id="WP_176900029.1">
    <property type="nucleotide sequence ID" value="NZ_JABKAV010000027.1"/>
</dbReference>
<proteinExistence type="predicted"/>